<evidence type="ECO:0000259" key="3">
    <source>
        <dbReference type="PROSITE" id="PS50076"/>
    </source>
</evidence>
<dbReference type="InterPro" id="IPR008971">
    <property type="entry name" value="HSP40/DnaJ_pept-bd"/>
</dbReference>
<keyword evidence="1" id="KW-0143">Chaperone</keyword>
<feature type="domain" description="J" evidence="3">
    <location>
        <begin position="3"/>
        <end position="68"/>
    </location>
</feature>
<dbReference type="CDD" id="cd10747">
    <property type="entry name" value="DnaJ_C"/>
    <property type="match status" value="1"/>
</dbReference>
<dbReference type="PANTHER" id="PTHR43096:SF52">
    <property type="entry name" value="DNAJ HOMOLOG 1, MITOCHONDRIAL-RELATED"/>
    <property type="match status" value="1"/>
</dbReference>
<dbReference type="OrthoDB" id="9779889at2"/>
<name>A0A2T5VEJ9_9HYPH</name>
<evidence type="ECO:0000256" key="1">
    <source>
        <dbReference type="ARBA" id="ARBA00023186"/>
    </source>
</evidence>
<dbReference type="InterPro" id="IPR001623">
    <property type="entry name" value="DnaJ_domain"/>
</dbReference>
<dbReference type="SMART" id="SM00271">
    <property type="entry name" value="DnaJ"/>
    <property type="match status" value="1"/>
</dbReference>
<dbReference type="InterPro" id="IPR036869">
    <property type="entry name" value="J_dom_sf"/>
</dbReference>
<dbReference type="EMBL" id="QAYG01000001">
    <property type="protein sequence ID" value="PTW62163.1"/>
    <property type="molecule type" value="Genomic_DNA"/>
</dbReference>
<sequence>MRDPYQVLGLTKSASEADIKRAYRKLAKKYHPDQHPDDKSAQDRFSEVNQAYEIIGDKAKRAQFDRGEIDAEGKQRFQGFEGFQGAQGGGRPGGWHFRQGGGGPGGAAGAGGFDDILNEIFGSFGGGARARGASAGAGGGPGAGGPGLGGAGMGAGAGTRTRPQQGEDVTIVTRVTLEELAHGGKARVTLPNGKTLSVTVPAGTQSGDQIRLKGQGNPGPAGGPAGDAWVTVQFSPHPHFTPEGSNLRLNLPLTLYEAVLGAKVRVPTLDSAVEMTIPANSSGGRTLRLKGKGLPTKEGGHGDLLVSLRLTLPEGGDADLEKLMRVWQSTKPYSPRSGME</sequence>
<evidence type="ECO:0000256" key="2">
    <source>
        <dbReference type="SAM" id="MobiDB-lite"/>
    </source>
</evidence>
<gene>
    <name evidence="4" type="ORF">C8N35_101200</name>
</gene>
<dbReference type="CDD" id="cd06257">
    <property type="entry name" value="DnaJ"/>
    <property type="match status" value="1"/>
</dbReference>
<dbReference type="GO" id="GO:0051082">
    <property type="term" value="F:unfolded protein binding"/>
    <property type="evidence" value="ECO:0007669"/>
    <property type="project" value="InterPro"/>
</dbReference>
<dbReference type="Gene3D" id="1.10.287.110">
    <property type="entry name" value="DnaJ domain"/>
    <property type="match status" value="1"/>
</dbReference>
<organism evidence="4 5">
    <name type="scientific">Breoghania corrubedonensis</name>
    <dbReference type="NCBI Taxonomy" id="665038"/>
    <lineage>
        <taxon>Bacteria</taxon>
        <taxon>Pseudomonadati</taxon>
        <taxon>Pseudomonadota</taxon>
        <taxon>Alphaproteobacteria</taxon>
        <taxon>Hyphomicrobiales</taxon>
        <taxon>Stappiaceae</taxon>
        <taxon>Breoghania</taxon>
    </lineage>
</organism>
<proteinExistence type="predicted"/>
<dbReference type="Gene3D" id="2.60.260.20">
    <property type="entry name" value="Urease metallochaperone UreE, N-terminal domain"/>
    <property type="match status" value="2"/>
</dbReference>
<dbReference type="SUPFAM" id="SSF49493">
    <property type="entry name" value="HSP40/DnaJ peptide-binding domain"/>
    <property type="match status" value="2"/>
</dbReference>
<feature type="region of interest" description="Disordered" evidence="2">
    <location>
        <begin position="131"/>
        <end position="165"/>
    </location>
</feature>
<comment type="caution">
    <text evidence="4">The sequence shown here is derived from an EMBL/GenBank/DDBJ whole genome shotgun (WGS) entry which is preliminary data.</text>
</comment>
<dbReference type="PRINTS" id="PR00625">
    <property type="entry name" value="JDOMAIN"/>
</dbReference>
<dbReference type="PANTHER" id="PTHR43096">
    <property type="entry name" value="DNAJ HOMOLOG 1, MITOCHONDRIAL-RELATED"/>
    <property type="match status" value="1"/>
</dbReference>
<dbReference type="AlphaFoldDB" id="A0A2T5VEJ9"/>
<feature type="compositionally biased region" description="Gly residues" evidence="2">
    <location>
        <begin position="85"/>
        <end position="110"/>
    </location>
</feature>
<dbReference type="Pfam" id="PF01556">
    <property type="entry name" value="DnaJ_C"/>
    <property type="match status" value="1"/>
</dbReference>
<reference evidence="4 5" key="1">
    <citation type="submission" date="2018-04" db="EMBL/GenBank/DDBJ databases">
        <title>Genomic Encyclopedia of Archaeal and Bacterial Type Strains, Phase II (KMG-II): from individual species to whole genera.</title>
        <authorList>
            <person name="Goeker M."/>
        </authorList>
    </citation>
    <scope>NUCLEOTIDE SEQUENCE [LARGE SCALE GENOMIC DNA]</scope>
    <source>
        <strain evidence="4 5">DSM 23382</strain>
    </source>
</reference>
<feature type="region of interest" description="Disordered" evidence="2">
    <location>
        <begin position="82"/>
        <end position="110"/>
    </location>
</feature>
<dbReference type="InterPro" id="IPR002939">
    <property type="entry name" value="DnaJ_C"/>
</dbReference>
<dbReference type="GO" id="GO:0005737">
    <property type="term" value="C:cytoplasm"/>
    <property type="evidence" value="ECO:0007669"/>
    <property type="project" value="TreeGrafter"/>
</dbReference>
<evidence type="ECO:0000313" key="4">
    <source>
        <dbReference type="EMBL" id="PTW62163.1"/>
    </source>
</evidence>
<dbReference type="PROSITE" id="PS50076">
    <property type="entry name" value="DNAJ_2"/>
    <property type="match status" value="1"/>
</dbReference>
<keyword evidence="5" id="KW-1185">Reference proteome</keyword>
<evidence type="ECO:0000313" key="5">
    <source>
        <dbReference type="Proteomes" id="UP000244081"/>
    </source>
</evidence>
<dbReference type="SUPFAM" id="SSF46565">
    <property type="entry name" value="Chaperone J-domain"/>
    <property type="match status" value="1"/>
</dbReference>
<dbReference type="Pfam" id="PF00226">
    <property type="entry name" value="DnaJ"/>
    <property type="match status" value="1"/>
</dbReference>
<dbReference type="FunFam" id="2.60.260.20:FF:000013">
    <property type="entry name" value="DnaJ subfamily B member 11"/>
    <property type="match status" value="1"/>
</dbReference>
<feature type="compositionally biased region" description="Gly residues" evidence="2">
    <location>
        <begin position="131"/>
        <end position="157"/>
    </location>
</feature>
<dbReference type="Proteomes" id="UP000244081">
    <property type="component" value="Unassembled WGS sequence"/>
</dbReference>
<accession>A0A2T5VEJ9</accession>
<dbReference type="GO" id="GO:0042026">
    <property type="term" value="P:protein refolding"/>
    <property type="evidence" value="ECO:0007669"/>
    <property type="project" value="TreeGrafter"/>
</dbReference>
<protein>
    <submittedName>
        <fullName evidence="4">DnaJ-class molecular chaperone</fullName>
    </submittedName>
</protein>
<dbReference type="RefSeq" id="WP_107987767.1">
    <property type="nucleotide sequence ID" value="NZ_QAYG01000001.1"/>
</dbReference>